<organism evidence="1 2">
    <name type="scientific">Caerostris extrusa</name>
    <name type="common">Bark spider</name>
    <name type="synonym">Caerostris bankana</name>
    <dbReference type="NCBI Taxonomy" id="172846"/>
    <lineage>
        <taxon>Eukaryota</taxon>
        <taxon>Metazoa</taxon>
        <taxon>Ecdysozoa</taxon>
        <taxon>Arthropoda</taxon>
        <taxon>Chelicerata</taxon>
        <taxon>Arachnida</taxon>
        <taxon>Araneae</taxon>
        <taxon>Araneomorphae</taxon>
        <taxon>Entelegynae</taxon>
        <taxon>Araneoidea</taxon>
        <taxon>Araneidae</taxon>
        <taxon>Caerostris</taxon>
    </lineage>
</organism>
<reference evidence="1 2" key="1">
    <citation type="submission" date="2021-06" db="EMBL/GenBank/DDBJ databases">
        <title>Caerostris extrusa draft genome.</title>
        <authorList>
            <person name="Kono N."/>
            <person name="Arakawa K."/>
        </authorList>
    </citation>
    <scope>NUCLEOTIDE SEQUENCE [LARGE SCALE GENOMIC DNA]</scope>
</reference>
<comment type="caution">
    <text evidence="1">The sequence shown here is derived from an EMBL/GenBank/DDBJ whole genome shotgun (WGS) entry which is preliminary data.</text>
</comment>
<name>A0AAV4W3N3_CAEEX</name>
<dbReference type="Proteomes" id="UP001054945">
    <property type="component" value="Unassembled WGS sequence"/>
</dbReference>
<sequence length="138" mass="15385">MRNYLEHTTVNNFSVFLCLSPLRSTDLSPIDDNQSIVKLHTTVVEDEFQQSSSSRRSGNYLTFPTHRFDCTLSLAKQCCNPGGGKLNSDGCSFFPPGDYMGVIYGRAFSNEKAAMLSVPISKTESIRCGFLPHKTFRC</sequence>
<proteinExistence type="predicted"/>
<dbReference type="AlphaFoldDB" id="A0AAV4W3N3"/>
<evidence type="ECO:0000313" key="1">
    <source>
        <dbReference type="EMBL" id="GIY77282.1"/>
    </source>
</evidence>
<keyword evidence="2" id="KW-1185">Reference proteome</keyword>
<dbReference type="EMBL" id="BPLR01015599">
    <property type="protein sequence ID" value="GIY77282.1"/>
    <property type="molecule type" value="Genomic_DNA"/>
</dbReference>
<accession>A0AAV4W3N3</accession>
<evidence type="ECO:0000313" key="2">
    <source>
        <dbReference type="Proteomes" id="UP001054945"/>
    </source>
</evidence>
<protein>
    <submittedName>
        <fullName evidence="1">Uncharacterized protein</fullName>
    </submittedName>
</protein>
<gene>
    <name evidence="1" type="ORF">CEXT_690271</name>
</gene>